<feature type="region of interest" description="Disordered" evidence="5">
    <location>
        <begin position="562"/>
        <end position="603"/>
    </location>
</feature>
<feature type="transmembrane region" description="Helical" evidence="6">
    <location>
        <begin position="225"/>
        <end position="246"/>
    </location>
</feature>
<dbReference type="PANTHER" id="PTHR23507">
    <property type="entry name" value="ZGC:174356"/>
    <property type="match status" value="1"/>
</dbReference>
<dbReference type="FunCoup" id="B4JJN3">
    <property type="interactions" value="42"/>
</dbReference>
<dbReference type="SUPFAM" id="SSF103473">
    <property type="entry name" value="MFS general substrate transporter"/>
    <property type="match status" value="1"/>
</dbReference>
<dbReference type="InterPro" id="IPR011701">
    <property type="entry name" value="MFS"/>
</dbReference>
<sequence length="603" mass="66605">MSPKDGGGIDLTKHNNNKYTLSHSTTQLAGQEKGADGGGAKTETPPQRTWREKLRVVANNVTVEPILAAYIMPSVLSNLATQNLNLEKACRVNMAYGDEICDALTRRQTANYTLEEETVQQMVARMAAWKTVIQSLFPCLLILFWGSWSDRHRRRKPCILIPVVGEFLGVVGLMLCVYFEDAPMEAAALTEAIFPSLSGGWFTMLMGVFSYIADITTEEERTLRIGILNVCFSVGVPIGMAFSGVLLKQIGFYGVFTISAAFYVLAFVYGFFYLEEPVARPEKTLPHKSLLADFFDKEHVVQTFRVAFQKGENQRRQRVILLMIVVMVIIGPLHGEMAVTYLFTRFRFNWSEVEFSFYSTYAMFTGLIGVIFCVGVLSHKLNIDDALVGVLSSTSKILSSFVYAFATLPWHMYLGGLVEIFNGTAFIAMRSIATKLVSKDELGKVNSLFGVAEALMPMVFAPMYTTLYAATLRVLPGAFFLLGGGLTMFSVGIFLWMYRFQVRQRRNGMRTDTEHASFRETNGNINAIEALVLASEAKGQLNGIIANVIHESLEHADPNAVNPIPATPATTTTTSSPAAAARQNGIENRGFVQDAQDANGKDA</sequence>
<dbReference type="InterPro" id="IPR036259">
    <property type="entry name" value="MFS_trans_sf"/>
</dbReference>
<evidence type="ECO:0000313" key="7">
    <source>
        <dbReference type="EMBL" id="EDV99785.1"/>
    </source>
</evidence>
<feature type="transmembrane region" description="Helical" evidence="6">
    <location>
        <begin position="355"/>
        <end position="377"/>
    </location>
</feature>
<dbReference type="OMA" id="VYGPMYS"/>
<name>B4JJN3_DROGR</name>
<evidence type="ECO:0000256" key="1">
    <source>
        <dbReference type="ARBA" id="ARBA00004141"/>
    </source>
</evidence>
<dbReference type="PANTHER" id="PTHR23507:SF1">
    <property type="entry name" value="FI18259P1-RELATED"/>
    <property type="match status" value="1"/>
</dbReference>
<feature type="transmembrane region" description="Helical" evidence="6">
    <location>
        <begin position="386"/>
        <end position="406"/>
    </location>
</feature>
<dbReference type="OrthoDB" id="3026777at2759"/>
<feature type="region of interest" description="Disordered" evidence="5">
    <location>
        <begin position="1"/>
        <end position="47"/>
    </location>
</feature>
<reference evidence="7 8" key="1">
    <citation type="journal article" date="2007" name="Nature">
        <title>Evolution of genes and genomes on the Drosophila phylogeny.</title>
        <authorList>
            <consortium name="Drosophila 12 Genomes Consortium"/>
            <person name="Clark A.G."/>
            <person name="Eisen M.B."/>
            <person name="Smith D.R."/>
            <person name="Bergman C.M."/>
            <person name="Oliver B."/>
            <person name="Markow T.A."/>
            <person name="Kaufman T.C."/>
            <person name="Kellis M."/>
            <person name="Gelbart W."/>
            <person name="Iyer V.N."/>
            <person name="Pollard D.A."/>
            <person name="Sackton T.B."/>
            <person name="Larracuente A.M."/>
            <person name="Singh N.D."/>
            <person name="Abad J.P."/>
            <person name="Abt D.N."/>
            <person name="Adryan B."/>
            <person name="Aguade M."/>
            <person name="Akashi H."/>
            <person name="Anderson W.W."/>
            <person name="Aquadro C.F."/>
            <person name="Ardell D.H."/>
            <person name="Arguello R."/>
            <person name="Artieri C.G."/>
            <person name="Barbash D.A."/>
            <person name="Barker D."/>
            <person name="Barsanti P."/>
            <person name="Batterham P."/>
            <person name="Batzoglou S."/>
            <person name="Begun D."/>
            <person name="Bhutkar A."/>
            <person name="Blanco E."/>
            <person name="Bosak S.A."/>
            <person name="Bradley R.K."/>
            <person name="Brand A.D."/>
            <person name="Brent M.R."/>
            <person name="Brooks A.N."/>
            <person name="Brown R.H."/>
            <person name="Butlin R.K."/>
            <person name="Caggese C."/>
            <person name="Calvi B.R."/>
            <person name="Bernardo de Carvalho A."/>
            <person name="Caspi A."/>
            <person name="Castrezana S."/>
            <person name="Celniker S.E."/>
            <person name="Chang J.L."/>
            <person name="Chapple C."/>
            <person name="Chatterji S."/>
            <person name="Chinwalla A."/>
            <person name="Civetta A."/>
            <person name="Clifton S.W."/>
            <person name="Comeron J.M."/>
            <person name="Costello J.C."/>
            <person name="Coyne J.A."/>
            <person name="Daub J."/>
            <person name="David R.G."/>
            <person name="Delcher A.L."/>
            <person name="Delehaunty K."/>
            <person name="Do C.B."/>
            <person name="Ebling H."/>
            <person name="Edwards K."/>
            <person name="Eickbush T."/>
            <person name="Evans J.D."/>
            <person name="Filipski A."/>
            <person name="Findeiss S."/>
            <person name="Freyhult E."/>
            <person name="Fulton L."/>
            <person name="Fulton R."/>
            <person name="Garcia A.C."/>
            <person name="Gardiner A."/>
            <person name="Garfield D.A."/>
            <person name="Garvin B.E."/>
            <person name="Gibson G."/>
            <person name="Gilbert D."/>
            <person name="Gnerre S."/>
            <person name="Godfrey J."/>
            <person name="Good R."/>
            <person name="Gotea V."/>
            <person name="Gravely B."/>
            <person name="Greenberg A.J."/>
            <person name="Griffiths-Jones S."/>
            <person name="Gross S."/>
            <person name="Guigo R."/>
            <person name="Gustafson E.A."/>
            <person name="Haerty W."/>
            <person name="Hahn M.W."/>
            <person name="Halligan D.L."/>
            <person name="Halpern A.L."/>
            <person name="Halter G.M."/>
            <person name="Han M.V."/>
            <person name="Heger A."/>
            <person name="Hillier L."/>
            <person name="Hinrichs A.S."/>
            <person name="Holmes I."/>
            <person name="Hoskins R.A."/>
            <person name="Hubisz M.J."/>
            <person name="Hultmark D."/>
            <person name="Huntley M.A."/>
            <person name="Jaffe D.B."/>
            <person name="Jagadeeshan S."/>
            <person name="Jeck W.R."/>
            <person name="Johnson J."/>
            <person name="Jones C.D."/>
            <person name="Jordan W.C."/>
            <person name="Karpen G.H."/>
            <person name="Kataoka E."/>
            <person name="Keightley P.D."/>
            <person name="Kheradpour P."/>
            <person name="Kirkness E.F."/>
            <person name="Koerich L.B."/>
            <person name="Kristiansen K."/>
            <person name="Kudrna D."/>
            <person name="Kulathinal R.J."/>
            <person name="Kumar S."/>
            <person name="Kwok R."/>
            <person name="Lander E."/>
            <person name="Langley C.H."/>
            <person name="Lapoint R."/>
            <person name="Lazzaro B.P."/>
            <person name="Lee S.J."/>
            <person name="Levesque L."/>
            <person name="Li R."/>
            <person name="Lin C.F."/>
            <person name="Lin M.F."/>
            <person name="Lindblad-Toh K."/>
            <person name="Llopart A."/>
            <person name="Long M."/>
            <person name="Low L."/>
            <person name="Lozovsky E."/>
            <person name="Lu J."/>
            <person name="Luo M."/>
            <person name="Machado C.A."/>
            <person name="Makalowski W."/>
            <person name="Marzo M."/>
            <person name="Matsuda M."/>
            <person name="Matzkin L."/>
            <person name="McAllister B."/>
            <person name="McBride C.S."/>
            <person name="McKernan B."/>
            <person name="McKernan K."/>
            <person name="Mendez-Lago M."/>
            <person name="Minx P."/>
            <person name="Mollenhauer M.U."/>
            <person name="Montooth K."/>
            <person name="Mount S.M."/>
            <person name="Mu X."/>
            <person name="Myers E."/>
            <person name="Negre B."/>
            <person name="Newfeld S."/>
            <person name="Nielsen R."/>
            <person name="Noor M.A."/>
            <person name="O'Grady P."/>
            <person name="Pachter L."/>
            <person name="Papaceit M."/>
            <person name="Parisi M.J."/>
            <person name="Parisi M."/>
            <person name="Parts L."/>
            <person name="Pedersen J.S."/>
            <person name="Pesole G."/>
            <person name="Phillippy A.M."/>
            <person name="Ponting C.P."/>
            <person name="Pop M."/>
            <person name="Porcelli D."/>
            <person name="Powell J.R."/>
            <person name="Prohaska S."/>
            <person name="Pruitt K."/>
            <person name="Puig M."/>
            <person name="Quesneville H."/>
            <person name="Ram K.R."/>
            <person name="Rand D."/>
            <person name="Rasmussen M.D."/>
            <person name="Reed L.K."/>
            <person name="Reenan R."/>
            <person name="Reily A."/>
            <person name="Remington K.A."/>
            <person name="Rieger T.T."/>
            <person name="Ritchie M.G."/>
            <person name="Robin C."/>
            <person name="Rogers Y.H."/>
            <person name="Rohde C."/>
            <person name="Rozas J."/>
            <person name="Rubenfield M.J."/>
            <person name="Ruiz A."/>
            <person name="Russo S."/>
            <person name="Salzberg S.L."/>
            <person name="Sanchez-Gracia A."/>
            <person name="Saranga D.J."/>
            <person name="Sato H."/>
            <person name="Schaeffer S.W."/>
            <person name="Schatz M.C."/>
            <person name="Schlenke T."/>
            <person name="Schwartz R."/>
            <person name="Segarra C."/>
            <person name="Singh R.S."/>
            <person name="Sirot L."/>
            <person name="Sirota M."/>
            <person name="Sisneros N.B."/>
            <person name="Smith C.D."/>
            <person name="Smith T.F."/>
            <person name="Spieth J."/>
            <person name="Stage D.E."/>
            <person name="Stark A."/>
            <person name="Stephan W."/>
            <person name="Strausberg R.L."/>
            <person name="Strempel S."/>
            <person name="Sturgill D."/>
            <person name="Sutton G."/>
            <person name="Sutton G.G."/>
            <person name="Tao W."/>
            <person name="Teichmann S."/>
            <person name="Tobari Y.N."/>
            <person name="Tomimura Y."/>
            <person name="Tsolas J.M."/>
            <person name="Valente V.L."/>
            <person name="Venter E."/>
            <person name="Venter J.C."/>
            <person name="Vicario S."/>
            <person name="Vieira F.G."/>
            <person name="Vilella A.J."/>
            <person name="Villasante A."/>
            <person name="Walenz B."/>
            <person name="Wang J."/>
            <person name="Wasserman M."/>
            <person name="Watts T."/>
            <person name="Wilson D."/>
            <person name="Wilson R.K."/>
            <person name="Wing R.A."/>
            <person name="Wolfner M.F."/>
            <person name="Wong A."/>
            <person name="Wong G.K."/>
            <person name="Wu C.I."/>
            <person name="Wu G."/>
            <person name="Yamamoto D."/>
            <person name="Yang H.P."/>
            <person name="Yang S.P."/>
            <person name="Yorke J.A."/>
            <person name="Yoshida K."/>
            <person name="Zdobnov E."/>
            <person name="Zhang P."/>
            <person name="Zhang Y."/>
            <person name="Zimin A.V."/>
            <person name="Baldwin J."/>
            <person name="Abdouelleil A."/>
            <person name="Abdulkadir J."/>
            <person name="Abebe A."/>
            <person name="Abera B."/>
            <person name="Abreu J."/>
            <person name="Acer S.C."/>
            <person name="Aftuck L."/>
            <person name="Alexander A."/>
            <person name="An P."/>
            <person name="Anderson E."/>
            <person name="Anderson S."/>
            <person name="Arachi H."/>
            <person name="Azer M."/>
            <person name="Bachantsang P."/>
            <person name="Barry A."/>
            <person name="Bayul T."/>
            <person name="Berlin A."/>
            <person name="Bessette D."/>
            <person name="Bloom T."/>
            <person name="Blye J."/>
            <person name="Boguslavskiy L."/>
            <person name="Bonnet C."/>
            <person name="Boukhgalter B."/>
            <person name="Bourzgui I."/>
            <person name="Brown A."/>
            <person name="Cahill P."/>
            <person name="Channer S."/>
            <person name="Cheshatsang Y."/>
            <person name="Chuda L."/>
            <person name="Citroen M."/>
            <person name="Collymore A."/>
            <person name="Cooke P."/>
            <person name="Costello M."/>
            <person name="D'Aco K."/>
            <person name="Daza R."/>
            <person name="De Haan G."/>
            <person name="DeGray S."/>
            <person name="DeMaso C."/>
            <person name="Dhargay N."/>
            <person name="Dooley K."/>
            <person name="Dooley E."/>
            <person name="Doricent M."/>
            <person name="Dorje P."/>
            <person name="Dorjee K."/>
            <person name="Dupes A."/>
            <person name="Elong R."/>
            <person name="Falk J."/>
            <person name="Farina A."/>
            <person name="Faro S."/>
            <person name="Ferguson D."/>
            <person name="Fisher S."/>
            <person name="Foley C.D."/>
            <person name="Franke A."/>
            <person name="Friedrich D."/>
            <person name="Gadbois L."/>
            <person name="Gearin G."/>
            <person name="Gearin C.R."/>
            <person name="Giannoukos G."/>
            <person name="Goode T."/>
            <person name="Graham J."/>
            <person name="Grandbois E."/>
            <person name="Grewal S."/>
            <person name="Gyaltsen K."/>
            <person name="Hafez N."/>
            <person name="Hagos B."/>
            <person name="Hall J."/>
            <person name="Henson C."/>
            <person name="Hollinger A."/>
            <person name="Honan T."/>
            <person name="Huard M.D."/>
            <person name="Hughes L."/>
            <person name="Hurhula B."/>
            <person name="Husby M.E."/>
            <person name="Kamat A."/>
            <person name="Kanga B."/>
            <person name="Kashin S."/>
            <person name="Khazanovich D."/>
            <person name="Kisner P."/>
            <person name="Lance K."/>
            <person name="Lara M."/>
            <person name="Lee W."/>
            <person name="Lennon N."/>
            <person name="Letendre F."/>
            <person name="LeVine R."/>
            <person name="Lipovsky A."/>
            <person name="Liu X."/>
            <person name="Liu J."/>
            <person name="Liu S."/>
            <person name="Lokyitsang T."/>
            <person name="Lokyitsang Y."/>
            <person name="Lubonja R."/>
            <person name="Lui A."/>
            <person name="MacDonald P."/>
            <person name="Magnisalis V."/>
            <person name="Maru K."/>
            <person name="Matthews C."/>
            <person name="McCusker W."/>
            <person name="McDonough S."/>
            <person name="Mehta T."/>
            <person name="Meldrim J."/>
            <person name="Meneus L."/>
            <person name="Mihai O."/>
            <person name="Mihalev A."/>
            <person name="Mihova T."/>
            <person name="Mittelman R."/>
            <person name="Mlenga V."/>
            <person name="Montmayeur A."/>
            <person name="Mulrain L."/>
            <person name="Navidi A."/>
            <person name="Naylor J."/>
            <person name="Negash T."/>
            <person name="Nguyen T."/>
            <person name="Nguyen N."/>
            <person name="Nicol R."/>
            <person name="Norbu C."/>
            <person name="Norbu N."/>
            <person name="Novod N."/>
            <person name="O'Neill B."/>
            <person name="Osman S."/>
            <person name="Markiewicz E."/>
            <person name="Oyono O.L."/>
            <person name="Patti C."/>
            <person name="Phunkhang P."/>
            <person name="Pierre F."/>
            <person name="Priest M."/>
            <person name="Raghuraman S."/>
            <person name="Rege F."/>
            <person name="Reyes R."/>
            <person name="Rise C."/>
            <person name="Rogov P."/>
            <person name="Ross K."/>
            <person name="Ryan E."/>
            <person name="Settipalli S."/>
            <person name="Shea T."/>
            <person name="Sherpa N."/>
            <person name="Shi L."/>
            <person name="Shih D."/>
            <person name="Sparrow T."/>
            <person name="Spaulding J."/>
            <person name="Stalker J."/>
            <person name="Stange-Thomann N."/>
            <person name="Stavropoulos S."/>
            <person name="Stone C."/>
            <person name="Strader C."/>
            <person name="Tesfaye S."/>
            <person name="Thomson T."/>
            <person name="Thoulutsang Y."/>
            <person name="Thoulutsang D."/>
            <person name="Topham K."/>
            <person name="Topping I."/>
            <person name="Tsamla T."/>
            <person name="Vassiliev H."/>
            <person name="Vo A."/>
            <person name="Wangchuk T."/>
            <person name="Wangdi T."/>
            <person name="Weiand M."/>
            <person name="Wilkinson J."/>
            <person name="Wilson A."/>
            <person name="Yadav S."/>
            <person name="Young G."/>
            <person name="Yu Q."/>
            <person name="Zembek L."/>
            <person name="Zhong D."/>
            <person name="Zimmer A."/>
            <person name="Zwirko Z."/>
            <person name="Jaffe D.B."/>
            <person name="Alvarez P."/>
            <person name="Brockman W."/>
            <person name="Butler J."/>
            <person name="Chin C."/>
            <person name="Gnerre S."/>
            <person name="Grabherr M."/>
            <person name="Kleber M."/>
            <person name="Mauceli E."/>
            <person name="MacCallum I."/>
        </authorList>
    </citation>
    <scope>NUCLEOTIDE SEQUENCE [LARGE SCALE GENOMIC DNA]</scope>
    <source>
        <strain evidence="8">Tucson 15287-2541.00</strain>
    </source>
</reference>
<dbReference type="Gene3D" id="1.20.1250.20">
    <property type="entry name" value="MFS general substrate transporter like domains"/>
    <property type="match status" value="1"/>
</dbReference>
<dbReference type="GO" id="GO:0022857">
    <property type="term" value="F:transmembrane transporter activity"/>
    <property type="evidence" value="ECO:0007669"/>
    <property type="project" value="InterPro"/>
</dbReference>
<dbReference type="GO" id="GO:0016020">
    <property type="term" value="C:membrane"/>
    <property type="evidence" value="ECO:0007669"/>
    <property type="project" value="UniProtKB-SubCell"/>
</dbReference>
<evidence type="ECO:0000256" key="5">
    <source>
        <dbReference type="SAM" id="MobiDB-lite"/>
    </source>
</evidence>
<keyword evidence="8" id="KW-1185">Reference proteome</keyword>
<feature type="compositionally biased region" description="Low complexity" evidence="5">
    <location>
        <begin position="567"/>
        <end position="581"/>
    </location>
</feature>
<feature type="transmembrane region" description="Helical" evidence="6">
    <location>
        <begin position="158"/>
        <end position="180"/>
    </location>
</feature>
<evidence type="ECO:0000256" key="4">
    <source>
        <dbReference type="ARBA" id="ARBA00023136"/>
    </source>
</evidence>
<feature type="transmembrane region" description="Helical" evidence="6">
    <location>
        <begin position="477"/>
        <end position="498"/>
    </location>
</feature>
<feature type="transmembrane region" description="Helical" evidence="6">
    <location>
        <begin position="319"/>
        <end position="343"/>
    </location>
</feature>
<dbReference type="PhylomeDB" id="B4JJN3"/>
<dbReference type="eggNOG" id="KOG2816">
    <property type="taxonomic scope" value="Eukaryota"/>
</dbReference>
<evidence type="ECO:0000256" key="3">
    <source>
        <dbReference type="ARBA" id="ARBA00022989"/>
    </source>
</evidence>
<dbReference type="CDD" id="cd17386">
    <property type="entry name" value="MFS_SLC46"/>
    <property type="match status" value="1"/>
</dbReference>
<dbReference type="AlphaFoldDB" id="B4JJN3"/>
<protein>
    <submittedName>
        <fullName evidence="7">GH12216</fullName>
    </submittedName>
</protein>
<proteinExistence type="predicted"/>
<gene>
    <name evidence="7" type="primary">Dgri\GH12216</name>
    <name evidence="7" type="ORF">Dgri_GH12216</name>
</gene>
<dbReference type="Proteomes" id="UP000001070">
    <property type="component" value="Unassembled WGS sequence"/>
</dbReference>
<comment type="subcellular location">
    <subcellularLocation>
        <location evidence="1">Membrane</location>
        <topology evidence="1">Multi-pass membrane protein</topology>
    </subcellularLocation>
</comment>
<feature type="transmembrane region" description="Helical" evidence="6">
    <location>
        <begin position="412"/>
        <end position="433"/>
    </location>
</feature>
<organism evidence="8">
    <name type="scientific">Drosophila grimshawi</name>
    <name type="common">Hawaiian fruit fly</name>
    <name type="synonym">Idiomyia grimshawi</name>
    <dbReference type="NCBI Taxonomy" id="7222"/>
    <lineage>
        <taxon>Eukaryota</taxon>
        <taxon>Metazoa</taxon>
        <taxon>Ecdysozoa</taxon>
        <taxon>Arthropoda</taxon>
        <taxon>Hexapoda</taxon>
        <taxon>Insecta</taxon>
        <taxon>Pterygota</taxon>
        <taxon>Neoptera</taxon>
        <taxon>Endopterygota</taxon>
        <taxon>Diptera</taxon>
        <taxon>Brachycera</taxon>
        <taxon>Muscomorpha</taxon>
        <taxon>Ephydroidea</taxon>
        <taxon>Drosophilidae</taxon>
        <taxon>Drosophila</taxon>
        <taxon>Hawaiian Drosophila</taxon>
    </lineage>
</organism>
<evidence type="ECO:0000256" key="6">
    <source>
        <dbReference type="SAM" id="Phobius"/>
    </source>
</evidence>
<dbReference type="Pfam" id="PF07690">
    <property type="entry name" value="MFS_1"/>
    <property type="match status" value="1"/>
</dbReference>
<dbReference type="InParanoid" id="B4JJN3"/>
<evidence type="ECO:0000313" key="8">
    <source>
        <dbReference type="Proteomes" id="UP000001070"/>
    </source>
</evidence>
<accession>B4JJN3</accession>
<evidence type="ECO:0000256" key="2">
    <source>
        <dbReference type="ARBA" id="ARBA00022692"/>
    </source>
</evidence>
<keyword evidence="2 6" id="KW-0812">Transmembrane</keyword>
<feature type="transmembrane region" description="Helical" evidence="6">
    <location>
        <begin position="445"/>
        <end position="465"/>
    </location>
</feature>
<feature type="compositionally biased region" description="Polar residues" evidence="5">
    <location>
        <begin position="17"/>
        <end position="29"/>
    </location>
</feature>
<feature type="transmembrane region" description="Helical" evidence="6">
    <location>
        <begin position="252"/>
        <end position="274"/>
    </location>
</feature>
<dbReference type="KEGG" id="dgr:6564849"/>
<dbReference type="EMBL" id="CH916370">
    <property type="protein sequence ID" value="EDV99785.1"/>
    <property type="molecule type" value="Genomic_DNA"/>
</dbReference>
<dbReference type="HOGENOM" id="CLU_028365_4_0_1"/>
<feature type="transmembrane region" description="Helical" evidence="6">
    <location>
        <begin position="192"/>
        <end position="213"/>
    </location>
</feature>
<feature type="transmembrane region" description="Helical" evidence="6">
    <location>
        <begin position="127"/>
        <end position="146"/>
    </location>
</feature>
<keyword evidence="4 6" id="KW-0472">Membrane</keyword>
<keyword evidence="3 6" id="KW-1133">Transmembrane helix</keyword>